<dbReference type="SUPFAM" id="SSF53448">
    <property type="entry name" value="Nucleotide-diphospho-sugar transferases"/>
    <property type="match status" value="1"/>
</dbReference>
<comment type="caution">
    <text evidence="2">The sequence shown here is derived from an EMBL/GenBank/DDBJ whole genome shotgun (WGS) entry which is preliminary data.</text>
</comment>
<feature type="domain" description="Glycosyltransferase 2-like" evidence="1">
    <location>
        <begin position="42"/>
        <end position="155"/>
    </location>
</feature>
<evidence type="ECO:0000259" key="1">
    <source>
        <dbReference type="Pfam" id="PF00535"/>
    </source>
</evidence>
<dbReference type="AlphaFoldDB" id="A0A9D5U7X4"/>
<dbReference type="InterPro" id="IPR029044">
    <property type="entry name" value="Nucleotide-diphossugar_trans"/>
</dbReference>
<keyword evidence="3" id="KW-1185">Reference proteome</keyword>
<dbReference type="Proteomes" id="UP000822993">
    <property type="component" value="Unassembled WGS sequence"/>
</dbReference>
<evidence type="ECO:0000313" key="3">
    <source>
        <dbReference type="Proteomes" id="UP000822993"/>
    </source>
</evidence>
<dbReference type="Gene3D" id="3.90.550.10">
    <property type="entry name" value="Spore Coat Polysaccharide Biosynthesis Protein SpsA, Chain A"/>
    <property type="match status" value="1"/>
</dbReference>
<proteinExistence type="predicted"/>
<name>A0A9D5U7X4_9CELL</name>
<accession>A0A9D5U7X4</accession>
<dbReference type="EMBL" id="JACSPN010000004">
    <property type="protein sequence ID" value="MBE7699545.1"/>
    <property type="molecule type" value="Genomic_DNA"/>
</dbReference>
<dbReference type="InterPro" id="IPR001173">
    <property type="entry name" value="Glyco_trans_2-like"/>
</dbReference>
<dbReference type="RefSeq" id="WP_193718849.1">
    <property type="nucleotide sequence ID" value="NZ_JACSPN010000004.1"/>
</dbReference>
<gene>
    <name evidence="2" type="ORF">H9623_04385</name>
</gene>
<reference evidence="2 3" key="1">
    <citation type="submission" date="2020-08" db="EMBL/GenBank/DDBJ databases">
        <title>A Genomic Blueprint of the Chicken Gut Microbiome.</title>
        <authorList>
            <person name="Gilroy R."/>
            <person name="Ravi A."/>
            <person name="Getino M."/>
            <person name="Pursley I."/>
            <person name="Horton D.L."/>
            <person name="Alikhan N.-F."/>
            <person name="Baker D."/>
            <person name="Gharbi K."/>
            <person name="Hall N."/>
            <person name="Watson M."/>
            <person name="Adriaenssens E.M."/>
            <person name="Foster-Nyarko E."/>
            <person name="Jarju S."/>
            <person name="Secka A."/>
            <person name="Antonio M."/>
            <person name="Oren A."/>
            <person name="Chaudhuri R."/>
            <person name="La Ragione R.M."/>
            <person name="Hildebrand F."/>
            <person name="Pallen M.J."/>
        </authorList>
    </citation>
    <scope>NUCLEOTIDE SEQUENCE [LARGE SCALE GENOMIC DNA]</scope>
    <source>
        <strain evidence="2 3">Sa1BUA8</strain>
    </source>
</reference>
<evidence type="ECO:0000313" key="2">
    <source>
        <dbReference type="EMBL" id="MBE7699545.1"/>
    </source>
</evidence>
<sequence length="344" mass="37449">MAVHDTSRPIERAVASVRGGPVRTTVVCHGIGAEGIERRLADAGLLGDDVRVVELADGVPSPAGPFNHGLDLATADLVGVMGSDDFLEPGALAAWSRLADRGAAVVLGRLRHQSGEAVHAPLVRPWRRSNLDMVRDRLAYRTAPLGLLRRRVLEDGGLRFTPGLRSGEDLALSARLWTSGHRVDLASRAPAYVIGADASSRTSTTAMPLEIELAPVRDLRGRPWLAEVAEEQRTALTVKILRVHLLAAALRRPEPASWGPGEREHLARETVGWLALAPHAPDPLARADRDLLDVVVGAHDDHDLADGAARRRAAGRRDEILTRGLRHVLDRESTLRRYLTYRLR</sequence>
<dbReference type="Pfam" id="PF00535">
    <property type="entry name" value="Glycos_transf_2"/>
    <property type="match status" value="1"/>
</dbReference>
<protein>
    <submittedName>
        <fullName evidence="2">Glycosyltransferase family 2 protein</fullName>
    </submittedName>
</protein>
<organism evidence="2 3">
    <name type="scientific">Oerskovia douganii</name>
    <dbReference type="NCBI Taxonomy" id="2762210"/>
    <lineage>
        <taxon>Bacteria</taxon>
        <taxon>Bacillati</taxon>
        <taxon>Actinomycetota</taxon>
        <taxon>Actinomycetes</taxon>
        <taxon>Micrococcales</taxon>
        <taxon>Cellulomonadaceae</taxon>
        <taxon>Oerskovia</taxon>
    </lineage>
</organism>